<accession>A0A414A528</accession>
<dbReference type="AlphaFoldDB" id="A0A414A528"/>
<gene>
    <name evidence="2" type="ORF">DW848_03440</name>
</gene>
<comment type="caution">
    <text evidence="2">The sequence shown here is derived from an EMBL/GenBank/DDBJ whole genome shotgun (WGS) entry which is preliminary data.</text>
</comment>
<dbReference type="Proteomes" id="UP000286104">
    <property type="component" value="Unassembled WGS sequence"/>
</dbReference>
<feature type="region of interest" description="Disordered" evidence="1">
    <location>
        <begin position="72"/>
        <end position="108"/>
    </location>
</feature>
<evidence type="ECO:0000256" key="1">
    <source>
        <dbReference type="SAM" id="MobiDB-lite"/>
    </source>
</evidence>
<dbReference type="RefSeq" id="WP_118389507.1">
    <property type="nucleotide sequence ID" value="NZ_QSHU01000003.1"/>
</dbReference>
<protein>
    <submittedName>
        <fullName evidence="2">Uncharacterized protein</fullName>
    </submittedName>
</protein>
<feature type="compositionally biased region" description="Basic and acidic residues" evidence="1">
    <location>
        <begin position="72"/>
        <end position="81"/>
    </location>
</feature>
<proteinExistence type="predicted"/>
<sequence>MKWDVKHDRAKKVLNHFLDNAGYWTEVENLTDGLTEEEIQEVNAEVATMIQSITKRYKLDVMLPAELVVEEKPQEEVKAEEQAVEAPAEEEPVAKPKRRGRKKKEEVA</sequence>
<reference evidence="2 3" key="1">
    <citation type="submission" date="2018-08" db="EMBL/GenBank/DDBJ databases">
        <title>A genome reference for cultivated species of the human gut microbiota.</title>
        <authorList>
            <person name="Zou Y."/>
            <person name="Xue W."/>
            <person name="Luo G."/>
        </authorList>
    </citation>
    <scope>NUCLEOTIDE SEQUENCE [LARGE SCALE GENOMIC DNA]</scope>
    <source>
        <strain evidence="2 3">AM36-3AA</strain>
    </source>
</reference>
<evidence type="ECO:0000313" key="2">
    <source>
        <dbReference type="EMBL" id="RHC40731.1"/>
    </source>
</evidence>
<organism evidence="2 3">
    <name type="scientific">Agathobacter rectalis</name>
    <dbReference type="NCBI Taxonomy" id="39491"/>
    <lineage>
        <taxon>Bacteria</taxon>
        <taxon>Bacillati</taxon>
        <taxon>Bacillota</taxon>
        <taxon>Clostridia</taxon>
        <taxon>Lachnospirales</taxon>
        <taxon>Lachnospiraceae</taxon>
        <taxon>Agathobacter</taxon>
    </lineage>
</organism>
<evidence type="ECO:0000313" key="3">
    <source>
        <dbReference type="Proteomes" id="UP000286104"/>
    </source>
</evidence>
<dbReference type="EMBL" id="QSHU01000003">
    <property type="protein sequence ID" value="RHC40731.1"/>
    <property type="molecule type" value="Genomic_DNA"/>
</dbReference>
<name>A0A414A528_9FIRM</name>